<proteinExistence type="inferred from homology"/>
<name>A0A2G4YN33_9PROT</name>
<dbReference type="Gene3D" id="2.40.50.140">
    <property type="entry name" value="Nucleic acid-binding proteins"/>
    <property type="match status" value="1"/>
</dbReference>
<comment type="function">
    <text evidence="7">Involved in DNA repair and RecF pathway recombination.</text>
</comment>
<evidence type="ECO:0000256" key="1">
    <source>
        <dbReference type="ARBA" id="ARBA00007452"/>
    </source>
</evidence>
<keyword evidence="10" id="KW-1185">Reference proteome</keyword>
<accession>A0A2G4YN33</accession>
<gene>
    <name evidence="7" type="primary">recO</name>
    <name evidence="9" type="ORF">CRD36_15285</name>
</gene>
<dbReference type="InterPro" id="IPR012340">
    <property type="entry name" value="NA-bd_OB-fold"/>
</dbReference>
<dbReference type="RefSeq" id="WP_099474800.1">
    <property type="nucleotide sequence ID" value="NZ_CP041025.1"/>
</dbReference>
<keyword evidence="5 7" id="KW-0234">DNA repair</keyword>
<keyword evidence="4 7" id="KW-0233">DNA recombination</keyword>
<protein>
    <recommendedName>
        <fullName evidence="2 7">DNA repair protein RecO</fullName>
    </recommendedName>
    <alternativeName>
        <fullName evidence="6 7">Recombination protein O</fullName>
    </alternativeName>
</protein>
<evidence type="ECO:0000256" key="6">
    <source>
        <dbReference type="ARBA" id="ARBA00033409"/>
    </source>
</evidence>
<dbReference type="Gene3D" id="1.20.1440.120">
    <property type="entry name" value="Recombination protein O, C-terminal domain"/>
    <property type="match status" value="1"/>
</dbReference>
<dbReference type="OrthoDB" id="9804792at2"/>
<dbReference type="PANTHER" id="PTHR33991:SF1">
    <property type="entry name" value="DNA REPAIR PROTEIN RECO"/>
    <property type="match status" value="1"/>
</dbReference>
<dbReference type="InterPro" id="IPR042242">
    <property type="entry name" value="RecO_C"/>
</dbReference>
<dbReference type="PANTHER" id="PTHR33991">
    <property type="entry name" value="DNA REPAIR PROTEIN RECO"/>
    <property type="match status" value="1"/>
</dbReference>
<organism evidence="9 10">
    <name type="scientific">Paremcibacter congregatus</name>
    <dbReference type="NCBI Taxonomy" id="2043170"/>
    <lineage>
        <taxon>Bacteria</taxon>
        <taxon>Pseudomonadati</taxon>
        <taxon>Pseudomonadota</taxon>
        <taxon>Alphaproteobacteria</taxon>
        <taxon>Emcibacterales</taxon>
        <taxon>Emcibacteraceae</taxon>
        <taxon>Paremcibacter</taxon>
    </lineage>
</organism>
<dbReference type="Pfam" id="PF11967">
    <property type="entry name" value="RecO_N"/>
    <property type="match status" value="1"/>
</dbReference>
<dbReference type="GO" id="GO:0006302">
    <property type="term" value="P:double-strand break repair"/>
    <property type="evidence" value="ECO:0007669"/>
    <property type="project" value="TreeGrafter"/>
</dbReference>
<feature type="domain" description="DNA replication/recombination mediator RecO N-terminal" evidence="8">
    <location>
        <begin position="1"/>
        <end position="71"/>
    </location>
</feature>
<dbReference type="GO" id="GO:0043590">
    <property type="term" value="C:bacterial nucleoid"/>
    <property type="evidence" value="ECO:0007669"/>
    <property type="project" value="TreeGrafter"/>
</dbReference>
<dbReference type="Proteomes" id="UP000229730">
    <property type="component" value="Unassembled WGS sequence"/>
</dbReference>
<dbReference type="GO" id="GO:0006310">
    <property type="term" value="P:DNA recombination"/>
    <property type="evidence" value="ECO:0007669"/>
    <property type="project" value="UniProtKB-UniRule"/>
</dbReference>
<evidence type="ECO:0000313" key="9">
    <source>
        <dbReference type="EMBL" id="PHZ83732.1"/>
    </source>
</evidence>
<dbReference type="NCBIfam" id="TIGR00613">
    <property type="entry name" value="reco"/>
    <property type="match status" value="1"/>
</dbReference>
<sequence>MEFHDQGIIISLRKYGEYDAVIDLMTAEHGRHAGLVKGGMGRRQRGTLQPGNEVMVSWRGRLENQLGTYAVELRNARSASFLNYPSKLGVLNSACAILSVTLMEREAHPALYKALQILLDTLERVDDRPENWGALLVQWEIGLLAELGFGLDFSCCAATGVTEDLVYISPKSGRAVSREAGAPYHDKMLNLPKFLCGGGEINESDIRDGLHLSEFFLEQYVLQPNNKKIPQARRMLLDYLTY</sequence>
<reference evidence="9 10" key="1">
    <citation type="submission" date="2017-10" db="EMBL/GenBank/DDBJ databases">
        <title>Frigbacter circumglobatus gen. nov. sp. nov., isolated from sediment cultured in situ.</title>
        <authorList>
            <person name="Zhao Z."/>
        </authorList>
    </citation>
    <scope>NUCLEOTIDE SEQUENCE [LARGE SCALE GENOMIC DNA]</scope>
    <source>
        <strain evidence="9 10">ZYL</strain>
    </source>
</reference>
<dbReference type="InterPro" id="IPR022572">
    <property type="entry name" value="DNA_rep/recomb_RecO_N"/>
</dbReference>
<dbReference type="InterPro" id="IPR037278">
    <property type="entry name" value="ARFGAP/RecO"/>
</dbReference>
<comment type="caution">
    <text evidence="9">The sequence shown here is derived from an EMBL/GenBank/DDBJ whole genome shotgun (WGS) entry which is preliminary data.</text>
</comment>
<evidence type="ECO:0000256" key="5">
    <source>
        <dbReference type="ARBA" id="ARBA00023204"/>
    </source>
</evidence>
<dbReference type="SUPFAM" id="SSF50249">
    <property type="entry name" value="Nucleic acid-binding proteins"/>
    <property type="match status" value="1"/>
</dbReference>
<evidence type="ECO:0000256" key="4">
    <source>
        <dbReference type="ARBA" id="ARBA00023172"/>
    </source>
</evidence>
<comment type="similarity">
    <text evidence="1 7">Belongs to the RecO family.</text>
</comment>
<evidence type="ECO:0000259" key="8">
    <source>
        <dbReference type="Pfam" id="PF11967"/>
    </source>
</evidence>
<dbReference type="HAMAP" id="MF_00201">
    <property type="entry name" value="RecO"/>
    <property type="match status" value="1"/>
</dbReference>
<keyword evidence="3 7" id="KW-0227">DNA damage</keyword>
<dbReference type="InParanoid" id="A0A2G4YN33"/>
<evidence type="ECO:0000313" key="10">
    <source>
        <dbReference type="Proteomes" id="UP000229730"/>
    </source>
</evidence>
<evidence type="ECO:0000256" key="7">
    <source>
        <dbReference type="HAMAP-Rule" id="MF_00201"/>
    </source>
</evidence>
<dbReference type="Pfam" id="PF02565">
    <property type="entry name" value="RecO_C"/>
    <property type="match status" value="1"/>
</dbReference>
<dbReference type="AlphaFoldDB" id="A0A2G4YN33"/>
<evidence type="ECO:0000256" key="3">
    <source>
        <dbReference type="ARBA" id="ARBA00022763"/>
    </source>
</evidence>
<dbReference type="SUPFAM" id="SSF57863">
    <property type="entry name" value="ArfGap/RecO-like zinc finger"/>
    <property type="match status" value="1"/>
</dbReference>
<dbReference type="FunCoup" id="A0A2G4YN33">
    <property type="interactions" value="55"/>
</dbReference>
<dbReference type="InterPro" id="IPR003717">
    <property type="entry name" value="RecO"/>
</dbReference>
<evidence type="ECO:0000256" key="2">
    <source>
        <dbReference type="ARBA" id="ARBA00021310"/>
    </source>
</evidence>
<dbReference type="EMBL" id="PDEM01000031">
    <property type="protein sequence ID" value="PHZ83732.1"/>
    <property type="molecule type" value="Genomic_DNA"/>
</dbReference>